<protein>
    <submittedName>
        <fullName evidence="1">Uncharacterized protein</fullName>
    </submittedName>
</protein>
<name>A0A6A6G6R6_9PEZI</name>
<sequence length="100" mass="11281">MFPVYRRLRRTFSPMILVFVNTTAAARPLGVRSLALYVGLVRALPVPPTALVSSVRRAQPVHRCLDACLGVLDPCCHFLQLYRILLVGRDWGCRTLLFLD</sequence>
<evidence type="ECO:0000313" key="2">
    <source>
        <dbReference type="Proteomes" id="UP000799538"/>
    </source>
</evidence>
<gene>
    <name evidence="1" type="ORF">BDZ85DRAFT_266498</name>
</gene>
<reference evidence="2" key="1">
    <citation type="journal article" date="2020" name="Stud. Mycol.">
        <title>101 Dothideomycetes genomes: A test case for predicting lifestyles and emergence of pathogens.</title>
        <authorList>
            <person name="Haridas S."/>
            <person name="Albert R."/>
            <person name="Binder M."/>
            <person name="Bloem J."/>
            <person name="LaButti K."/>
            <person name="Salamov A."/>
            <person name="Andreopoulos B."/>
            <person name="Baker S."/>
            <person name="Barry K."/>
            <person name="Bills G."/>
            <person name="Bluhm B."/>
            <person name="Cannon C."/>
            <person name="Castanera R."/>
            <person name="Culley D."/>
            <person name="Daum C."/>
            <person name="Ezra D."/>
            <person name="Gonzalez J."/>
            <person name="Henrissat B."/>
            <person name="Kuo A."/>
            <person name="Liang C."/>
            <person name="Lipzen A."/>
            <person name="Lutzoni F."/>
            <person name="Magnuson J."/>
            <person name="Mondo S."/>
            <person name="Nolan M."/>
            <person name="Ohm R."/>
            <person name="Pangilinan J."/>
            <person name="Park H.-J."/>
            <person name="Ramirez L."/>
            <person name="Alfaro M."/>
            <person name="Sun H."/>
            <person name="Tritt A."/>
            <person name="Yoshinaga Y."/>
            <person name="Zwiers L.-H."/>
            <person name="Turgeon B."/>
            <person name="Goodwin S."/>
            <person name="Spatafora J."/>
            <person name="Crous P."/>
            <person name="Grigoriev I."/>
        </authorList>
    </citation>
    <scope>NUCLEOTIDE SEQUENCE [LARGE SCALE GENOMIC DNA]</scope>
    <source>
        <strain evidence="2">CECT 20119</strain>
    </source>
</reference>
<dbReference type="EMBL" id="ML992511">
    <property type="protein sequence ID" value="KAF2221238.1"/>
    <property type="molecule type" value="Genomic_DNA"/>
</dbReference>
<dbReference type="AlphaFoldDB" id="A0A6A6G6R6"/>
<keyword evidence="2" id="KW-1185">Reference proteome</keyword>
<accession>A0A6A6G6R6</accession>
<proteinExistence type="predicted"/>
<dbReference type="Proteomes" id="UP000799538">
    <property type="component" value="Unassembled WGS sequence"/>
</dbReference>
<evidence type="ECO:0000313" key="1">
    <source>
        <dbReference type="EMBL" id="KAF2221238.1"/>
    </source>
</evidence>
<organism evidence="1 2">
    <name type="scientific">Elsinoe ampelina</name>
    <dbReference type="NCBI Taxonomy" id="302913"/>
    <lineage>
        <taxon>Eukaryota</taxon>
        <taxon>Fungi</taxon>
        <taxon>Dikarya</taxon>
        <taxon>Ascomycota</taxon>
        <taxon>Pezizomycotina</taxon>
        <taxon>Dothideomycetes</taxon>
        <taxon>Dothideomycetidae</taxon>
        <taxon>Myriangiales</taxon>
        <taxon>Elsinoaceae</taxon>
        <taxon>Elsinoe</taxon>
    </lineage>
</organism>